<feature type="signal peptide" evidence="1">
    <location>
        <begin position="1"/>
        <end position="23"/>
    </location>
</feature>
<name>A0A916DVU7_9BACT</name>
<dbReference type="Proteomes" id="UP001060919">
    <property type="component" value="Chromosome"/>
</dbReference>
<evidence type="ECO:0000256" key="1">
    <source>
        <dbReference type="SAM" id="SignalP"/>
    </source>
</evidence>
<keyword evidence="3" id="KW-1185">Reference proteome</keyword>
<dbReference type="RefSeq" id="WP_264790665.1">
    <property type="nucleotide sequence ID" value="NZ_AP026867.1"/>
</dbReference>
<dbReference type="AlphaFoldDB" id="A0A916DVU7"/>
<protein>
    <recommendedName>
        <fullName evidence="4">Auto-transporter adhesin head GIN domain-containing protein</fullName>
    </recommendedName>
</protein>
<evidence type="ECO:0000313" key="3">
    <source>
        <dbReference type="Proteomes" id="UP001060919"/>
    </source>
</evidence>
<evidence type="ECO:0000313" key="2">
    <source>
        <dbReference type="EMBL" id="BDS15519.1"/>
    </source>
</evidence>
<feature type="chain" id="PRO_5036976682" description="Auto-transporter adhesin head GIN domain-containing protein" evidence="1">
    <location>
        <begin position="24"/>
        <end position="138"/>
    </location>
</feature>
<organism evidence="2 3">
    <name type="scientific">Aureispira anguillae</name>
    <dbReference type="NCBI Taxonomy" id="2864201"/>
    <lineage>
        <taxon>Bacteria</taxon>
        <taxon>Pseudomonadati</taxon>
        <taxon>Bacteroidota</taxon>
        <taxon>Saprospiria</taxon>
        <taxon>Saprospirales</taxon>
        <taxon>Saprospiraceae</taxon>
        <taxon>Aureispira</taxon>
    </lineage>
</organism>
<proteinExistence type="predicted"/>
<gene>
    <name evidence="2" type="ORF">AsAng_0063030</name>
</gene>
<evidence type="ECO:0008006" key="4">
    <source>
        <dbReference type="Google" id="ProtNLM"/>
    </source>
</evidence>
<accession>A0A916DVU7</accession>
<keyword evidence="1" id="KW-0732">Signal</keyword>
<reference evidence="2" key="1">
    <citation type="submission" date="2022-09" db="EMBL/GenBank/DDBJ databases">
        <title>Aureispira anguillicida sp. nov., isolated from Leptocephalus of Japanese eel Anguilla japonica.</title>
        <authorList>
            <person name="Yuasa K."/>
            <person name="Mekata T."/>
            <person name="Ikunari K."/>
        </authorList>
    </citation>
    <scope>NUCLEOTIDE SEQUENCE</scope>
    <source>
        <strain evidence="2">EL160426</strain>
    </source>
</reference>
<dbReference type="KEGG" id="aup:AsAng_0063030"/>
<dbReference type="EMBL" id="AP026867">
    <property type="protein sequence ID" value="BDS15519.1"/>
    <property type="molecule type" value="Genomic_DNA"/>
</dbReference>
<sequence>MKQRIYYILIFCLISITNNYAQATLKFHQTFASMNADKINMNVDSDNITIKTIKGSRIVVEMLIKISSNNSRLLEFIAAGGRYDLEKKFDDNQHTLVLNSKKIKDIITIKGEEIKEEIGYVVYVPETTQFVHDTIASR</sequence>